<keyword evidence="3" id="KW-0472">Membrane</keyword>
<evidence type="ECO:0000313" key="5">
    <source>
        <dbReference type="EMBL" id="MBC8362508.1"/>
    </source>
</evidence>
<evidence type="ECO:0000259" key="4">
    <source>
        <dbReference type="Pfam" id="PF03061"/>
    </source>
</evidence>
<gene>
    <name evidence="5" type="ORF">H8E23_14045</name>
</gene>
<keyword evidence="2" id="KW-0378">Hydrolase</keyword>
<evidence type="ECO:0000256" key="3">
    <source>
        <dbReference type="SAM" id="Phobius"/>
    </source>
</evidence>
<dbReference type="InterPro" id="IPR039298">
    <property type="entry name" value="ACOT13"/>
</dbReference>
<dbReference type="SUPFAM" id="SSF54637">
    <property type="entry name" value="Thioesterase/thiol ester dehydrase-isomerase"/>
    <property type="match status" value="1"/>
</dbReference>
<dbReference type="EMBL" id="JACNJH010000198">
    <property type="protein sequence ID" value="MBC8362508.1"/>
    <property type="molecule type" value="Genomic_DNA"/>
</dbReference>
<dbReference type="NCBIfam" id="TIGR00369">
    <property type="entry name" value="unchar_dom_1"/>
    <property type="match status" value="1"/>
</dbReference>
<comment type="caution">
    <text evidence="5">The sequence shown here is derived from an EMBL/GenBank/DDBJ whole genome shotgun (WGS) entry which is preliminary data.</text>
</comment>
<sequence>MKKPNPEYIERIKQLVNNSPYFSLLSMKILDMGIGYSHLEIDIGKKHLQPFGLVHGGVFASIIDAAAFWAIYYDIKDQNDGATTVDLKLNYLAPALSGKLVAKGRRIKLGKTLGYAEAEVQSETGKILAHGTSTVMIQLGKGLVADPPLPSKFLD</sequence>
<dbReference type="CDD" id="cd03443">
    <property type="entry name" value="PaaI_thioesterase"/>
    <property type="match status" value="1"/>
</dbReference>
<reference evidence="5 6" key="1">
    <citation type="submission" date="2020-08" db="EMBL/GenBank/DDBJ databases">
        <title>Bridging the membrane lipid divide: bacteria of the FCB group superphylum have the potential to synthesize archaeal ether lipids.</title>
        <authorList>
            <person name="Villanueva L."/>
            <person name="Von Meijenfeldt F.A.B."/>
            <person name="Westbye A.B."/>
            <person name="Yadav S."/>
            <person name="Hopmans E.C."/>
            <person name="Dutilh B.E."/>
            <person name="Sinninghe Damste J.S."/>
        </authorList>
    </citation>
    <scope>NUCLEOTIDE SEQUENCE [LARGE SCALE GENOMIC DNA]</scope>
    <source>
        <strain evidence="5">NIOZ-UU30</strain>
    </source>
</reference>
<dbReference type="Pfam" id="PF03061">
    <property type="entry name" value="4HBT"/>
    <property type="match status" value="1"/>
</dbReference>
<evidence type="ECO:0000313" key="6">
    <source>
        <dbReference type="Proteomes" id="UP000603434"/>
    </source>
</evidence>
<feature type="transmembrane region" description="Helical" evidence="3">
    <location>
        <begin position="51"/>
        <end position="72"/>
    </location>
</feature>
<keyword evidence="3" id="KW-0812">Transmembrane</keyword>
<dbReference type="Proteomes" id="UP000603434">
    <property type="component" value="Unassembled WGS sequence"/>
</dbReference>
<organism evidence="5 6">
    <name type="scientific">Candidatus Desulfatibia profunda</name>
    <dbReference type="NCBI Taxonomy" id="2841695"/>
    <lineage>
        <taxon>Bacteria</taxon>
        <taxon>Pseudomonadati</taxon>
        <taxon>Thermodesulfobacteriota</taxon>
        <taxon>Desulfobacteria</taxon>
        <taxon>Desulfobacterales</taxon>
        <taxon>Desulfobacterales incertae sedis</taxon>
        <taxon>Candidatus Desulfatibia</taxon>
    </lineage>
</organism>
<name>A0A8J6NYN9_9BACT</name>
<accession>A0A8J6NYN9</accession>
<dbReference type="PANTHER" id="PTHR21660">
    <property type="entry name" value="THIOESTERASE SUPERFAMILY MEMBER-RELATED"/>
    <property type="match status" value="1"/>
</dbReference>
<feature type="domain" description="Thioesterase" evidence="4">
    <location>
        <begin position="51"/>
        <end position="127"/>
    </location>
</feature>
<dbReference type="AlphaFoldDB" id="A0A8J6NYN9"/>
<dbReference type="GO" id="GO:0047617">
    <property type="term" value="F:fatty acyl-CoA hydrolase activity"/>
    <property type="evidence" value="ECO:0007669"/>
    <property type="project" value="InterPro"/>
</dbReference>
<proteinExistence type="inferred from homology"/>
<comment type="similarity">
    <text evidence="1">Belongs to the thioesterase PaaI family.</text>
</comment>
<keyword evidence="3" id="KW-1133">Transmembrane helix</keyword>
<dbReference type="InterPro" id="IPR029069">
    <property type="entry name" value="HotDog_dom_sf"/>
</dbReference>
<dbReference type="Gene3D" id="3.10.129.10">
    <property type="entry name" value="Hotdog Thioesterase"/>
    <property type="match status" value="1"/>
</dbReference>
<evidence type="ECO:0000256" key="1">
    <source>
        <dbReference type="ARBA" id="ARBA00008324"/>
    </source>
</evidence>
<evidence type="ECO:0000256" key="2">
    <source>
        <dbReference type="ARBA" id="ARBA00022801"/>
    </source>
</evidence>
<protein>
    <submittedName>
        <fullName evidence="5">PaaI family thioesterase</fullName>
    </submittedName>
</protein>
<dbReference type="InterPro" id="IPR006683">
    <property type="entry name" value="Thioestr_dom"/>
</dbReference>
<dbReference type="PANTHER" id="PTHR21660:SF1">
    <property type="entry name" value="ACYL-COENZYME A THIOESTERASE 13"/>
    <property type="match status" value="1"/>
</dbReference>
<dbReference type="InterPro" id="IPR003736">
    <property type="entry name" value="PAAI_dom"/>
</dbReference>